<protein>
    <submittedName>
        <fullName evidence="2">Uncharacterized protein</fullName>
    </submittedName>
</protein>
<dbReference type="KEGG" id="ffo:FFONT_1051"/>
<organism evidence="2 3">
    <name type="scientific">Fervidicoccus fontis (strain DSM 19380 / JCM 18336 / VKM B-2539 / Kam940)</name>
    <dbReference type="NCBI Taxonomy" id="1163730"/>
    <lineage>
        <taxon>Archaea</taxon>
        <taxon>Thermoproteota</taxon>
        <taxon>Thermoprotei</taxon>
        <taxon>Fervidicoccales</taxon>
        <taxon>Fervidicoccaceae</taxon>
        <taxon>Fervidicoccus</taxon>
    </lineage>
</organism>
<proteinExistence type="predicted"/>
<keyword evidence="3" id="KW-1185">Reference proteome</keyword>
<evidence type="ECO:0000256" key="1">
    <source>
        <dbReference type="SAM" id="Coils"/>
    </source>
</evidence>
<dbReference type="EMBL" id="CP003423">
    <property type="protein sequence ID" value="AFH43039.1"/>
    <property type="molecule type" value="Genomic_DNA"/>
</dbReference>
<evidence type="ECO:0000313" key="2">
    <source>
        <dbReference type="EMBL" id="AFH43039.1"/>
    </source>
</evidence>
<dbReference type="AlphaFoldDB" id="I0A232"/>
<keyword evidence="1" id="KW-0175">Coiled coil</keyword>
<dbReference type="Proteomes" id="UP000007391">
    <property type="component" value="Chromosome"/>
</dbReference>
<gene>
    <name evidence="2" type="ordered locus">FFONT_1051</name>
</gene>
<name>I0A232_FERFK</name>
<sequence>MIIKMGKLRMTMPKNEQDIQKVVDEVMSTHPEMAHEHHHEEEGEELVEYMQAIAHALEHLEEHIVRIEEKLALLEKKINELNK</sequence>
<dbReference type="InParanoid" id="I0A232"/>
<feature type="coiled-coil region" evidence="1">
    <location>
        <begin position="50"/>
        <end position="77"/>
    </location>
</feature>
<evidence type="ECO:0000313" key="3">
    <source>
        <dbReference type="Proteomes" id="UP000007391"/>
    </source>
</evidence>
<dbReference type="HOGENOM" id="CLU_2534514_0_0_2"/>
<accession>I0A232</accession>
<reference evidence="2 3" key="2">
    <citation type="journal article" date="2014" name="Extremophiles">
        <title>Analysis of the complete genome of Fervidococcus fontis confirms the distinct phylogenetic position of the order Fervidicoccales and suggests its environmental function.</title>
        <authorList>
            <person name="Lebedinsky A.V."/>
            <person name="Mardanov A.V."/>
            <person name="Kublanov I.V."/>
            <person name="Gumerov V.M."/>
            <person name="Beletsky A.V."/>
            <person name="Perevalova A.A."/>
            <person name="Bidzhieva S.Kh."/>
            <person name="Bonch-Osmolovskaya E.A."/>
            <person name="Skryabin K.G."/>
            <person name="Ravin N.V."/>
        </authorList>
    </citation>
    <scope>NUCLEOTIDE SEQUENCE [LARGE SCALE GENOMIC DNA]</scope>
    <source>
        <strain evidence="3">DSM 19380 / VKM B-2539 / Kam940</strain>
    </source>
</reference>
<reference evidence="3" key="1">
    <citation type="submission" date="2012-03" db="EMBL/GenBank/DDBJ databases">
        <title>Fervidicoccus fontis complete genome analysis confirms its distinct phylogenetic position and predicts its environmental function.</title>
        <authorList>
            <person name="Lebedinsky A.V."/>
            <person name="Mardanov A.V."/>
            <person name="Gumerov V.M."/>
            <person name="Beletsky A.V."/>
            <person name="Kublanov I.V."/>
            <person name="Perevalova A.A."/>
            <person name="Bonch-Osmolovskaya E.A."/>
            <person name="Ravin N.V."/>
            <person name="Skryabin K.G."/>
        </authorList>
    </citation>
    <scope>NUCLEOTIDE SEQUENCE [LARGE SCALE GENOMIC DNA]</scope>
    <source>
        <strain evidence="3">DSM 19380 / VKM B-2539 / Kam940</strain>
    </source>
</reference>